<evidence type="ECO:0000256" key="2">
    <source>
        <dbReference type="SAM" id="Phobius"/>
    </source>
</evidence>
<protein>
    <recommendedName>
        <fullName evidence="5">Tetratricopeptide repeat protein</fullName>
    </recommendedName>
</protein>
<keyword evidence="2" id="KW-0472">Membrane</keyword>
<dbReference type="InterPro" id="IPR019734">
    <property type="entry name" value="TPR_rpt"/>
</dbReference>
<keyword evidence="4" id="KW-1185">Reference proteome</keyword>
<dbReference type="RefSeq" id="WP_137455199.1">
    <property type="nucleotide sequence ID" value="NZ_CP021983.2"/>
</dbReference>
<name>A0A1Z3HTD0_9CYAN</name>
<feature type="repeat" description="TPR" evidence="1">
    <location>
        <begin position="289"/>
        <end position="322"/>
    </location>
</feature>
<evidence type="ECO:0008006" key="5">
    <source>
        <dbReference type="Google" id="ProtNLM"/>
    </source>
</evidence>
<proteinExistence type="predicted"/>
<dbReference type="Proteomes" id="UP000191901">
    <property type="component" value="Chromosome"/>
</dbReference>
<feature type="transmembrane region" description="Helical" evidence="2">
    <location>
        <begin position="53"/>
        <end position="74"/>
    </location>
</feature>
<dbReference type="KEGG" id="hhg:XM38_044790"/>
<feature type="transmembrane region" description="Helical" evidence="2">
    <location>
        <begin position="21"/>
        <end position="38"/>
    </location>
</feature>
<dbReference type="Gene3D" id="1.25.40.10">
    <property type="entry name" value="Tetratricopeptide repeat domain"/>
    <property type="match status" value="1"/>
</dbReference>
<keyword evidence="2" id="KW-1133">Transmembrane helix</keyword>
<keyword evidence="2" id="KW-0812">Transmembrane</keyword>
<keyword evidence="1" id="KW-0802">TPR repeat</keyword>
<accession>A0A1Z3HTD0</accession>
<evidence type="ECO:0000313" key="3">
    <source>
        <dbReference type="EMBL" id="ASC73512.1"/>
    </source>
</evidence>
<dbReference type="AlphaFoldDB" id="A0A1Z3HTD0"/>
<evidence type="ECO:0000256" key="1">
    <source>
        <dbReference type="PROSITE-ProRule" id="PRU00339"/>
    </source>
</evidence>
<dbReference type="PROSITE" id="PS50005">
    <property type="entry name" value="TPR"/>
    <property type="match status" value="1"/>
</dbReference>
<dbReference type="EMBL" id="CP021983">
    <property type="protein sequence ID" value="ASC73512.1"/>
    <property type="molecule type" value="Genomic_DNA"/>
</dbReference>
<dbReference type="SUPFAM" id="SSF48452">
    <property type="entry name" value="TPR-like"/>
    <property type="match status" value="1"/>
</dbReference>
<dbReference type="OrthoDB" id="3645557at2"/>
<dbReference type="InterPro" id="IPR011990">
    <property type="entry name" value="TPR-like_helical_dom_sf"/>
</dbReference>
<gene>
    <name evidence="3" type="ORF">XM38_044790</name>
</gene>
<organism evidence="3 4">
    <name type="scientific">Halomicronema hongdechloris C2206</name>
    <dbReference type="NCBI Taxonomy" id="1641165"/>
    <lineage>
        <taxon>Bacteria</taxon>
        <taxon>Bacillati</taxon>
        <taxon>Cyanobacteriota</taxon>
        <taxon>Cyanophyceae</taxon>
        <taxon>Nodosilineales</taxon>
        <taxon>Nodosilineaceae</taxon>
        <taxon>Halomicronema</taxon>
    </lineage>
</organism>
<sequence length="393" mass="44459">MTSKSIIQFRSEWRKAVHETLVASSATAGVVFGGVRLLKEFGLLTAVSIQSTGSIGLLAAFSICLAGGLIATLVRMTNRYIKVKDNIHLSVDKDEVILDLLNELFDERRHDEVIIIGFTLSRILWVQGRWQTRVAIGYLLEKSAITTSEPNYEVYLHALVDMIGWTSAMLGDHVTGEMYLKRAVQYSNEHISKSPACAYYLAKGYRHLGGIAYRKENFSADGGAKFWLDKALESAENISLDTKKQEMVAGIEYGISEIFIRQESYCEAEKHSLKSEKIYTDIGDEVRKIKVLNQKGQIYFSKNAYPQAYSAYSQAIFLAERDSRKEQRAEAYYGLGLLYLAEAQISKGQTRSKKRNKAIENLEKARNFMEEIGIDSDYIFGIEKEIKRAKLFK</sequence>
<evidence type="ECO:0000313" key="4">
    <source>
        <dbReference type="Proteomes" id="UP000191901"/>
    </source>
</evidence>
<reference evidence="3 4" key="1">
    <citation type="journal article" date="2016" name="Biochim. Biophys. Acta">
        <title>Characterization of red-shifted phycobilisomes isolated from the chlorophyll f-containing cyanobacterium Halomicronema hongdechloris.</title>
        <authorList>
            <person name="Li Y."/>
            <person name="Lin Y."/>
            <person name="Garvey C.J."/>
            <person name="Birch D."/>
            <person name="Corkery R.W."/>
            <person name="Loughlin P.C."/>
            <person name="Scheer H."/>
            <person name="Willows R.D."/>
            <person name="Chen M."/>
        </authorList>
    </citation>
    <scope>NUCLEOTIDE SEQUENCE [LARGE SCALE GENOMIC DNA]</scope>
    <source>
        <strain evidence="3 4">C2206</strain>
    </source>
</reference>